<gene>
    <name evidence="2" type="ORF">UFOPK1981_00558</name>
</gene>
<dbReference type="AlphaFoldDB" id="A0A6J6IVI7"/>
<evidence type="ECO:0000313" key="2">
    <source>
        <dbReference type="EMBL" id="CAB4628455.1"/>
    </source>
</evidence>
<protein>
    <submittedName>
        <fullName evidence="2">Unannotated protein</fullName>
    </submittedName>
</protein>
<sequence>MSILDLGTGPSRPSVGKKSTRIFLGFGLLVAVIGIGSTFASTISINANQDIEFGQGVERTVFCGGAKSITVTPISSFANSSGDGTFGLTGITVSDIPEECSDRNFIIKVYDDENATPRILSKNGDGENDSKMNLANVWWAAGCPGDDNAPTCRLADYDTEDGVALLSKSTELFLSPGELADIDNTNNSFTVIFNRNPLSTNDVKKVVIETQNDSFGFREYAGIDDEDEEA</sequence>
<keyword evidence="1" id="KW-0472">Membrane</keyword>
<organism evidence="2">
    <name type="scientific">freshwater metagenome</name>
    <dbReference type="NCBI Taxonomy" id="449393"/>
    <lineage>
        <taxon>unclassified sequences</taxon>
        <taxon>metagenomes</taxon>
        <taxon>ecological metagenomes</taxon>
    </lineage>
</organism>
<evidence type="ECO:0000256" key="1">
    <source>
        <dbReference type="SAM" id="Phobius"/>
    </source>
</evidence>
<proteinExistence type="predicted"/>
<name>A0A6J6IVI7_9ZZZZ</name>
<accession>A0A6J6IVI7</accession>
<keyword evidence="1" id="KW-0812">Transmembrane</keyword>
<dbReference type="EMBL" id="CAEZVI010000050">
    <property type="protein sequence ID" value="CAB4628455.1"/>
    <property type="molecule type" value="Genomic_DNA"/>
</dbReference>
<keyword evidence="1" id="KW-1133">Transmembrane helix</keyword>
<reference evidence="2" key="1">
    <citation type="submission" date="2020-05" db="EMBL/GenBank/DDBJ databases">
        <authorList>
            <person name="Chiriac C."/>
            <person name="Salcher M."/>
            <person name="Ghai R."/>
            <person name="Kavagutti S V."/>
        </authorList>
    </citation>
    <scope>NUCLEOTIDE SEQUENCE</scope>
</reference>
<feature type="transmembrane region" description="Helical" evidence="1">
    <location>
        <begin position="21"/>
        <end position="40"/>
    </location>
</feature>